<keyword evidence="1" id="KW-0472">Membrane</keyword>
<keyword evidence="1" id="KW-1133">Transmembrane helix</keyword>
<dbReference type="AlphaFoldDB" id="A0A285QGN7"/>
<keyword evidence="3" id="KW-1185">Reference proteome</keyword>
<gene>
    <name evidence="2" type="ORF">SAMN06297144_1179</name>
</gene>
<evidence type="ECO:0000313" key="3">
    <source>
        <dbReference type="Proteomes" id="UP000219494"/>
    </source>
</evidence>
<keyword evidence="1" id="KW-0812">Transmembrane</keyword>
<dbReference type="EMBL" id="OBMI01000001">
    <property type="protein sequence ID" value="SOB80668.1"/>
    <property type="molecule type" value="Genomic_DNA"/>
</dbReference>
<dbReference type="Proteomes" id="UP000219494">
    <property type="component" value="Unassembled WGS sequence"/>
</dbReference>
<feature type="transmembrane region" description="Helical" evidence="1">
    <location>
        <begin position="15"/>
        <end position="33"/>
    </location>
</feature>
<reference evidence="2 3" key="1">
    <citation type="submission" date="2017-07" db="EMBL/GenBank/DDBJ databases">
        <authorList>
            <person name="Sun Z.S."/>
            <person name="Albrecht U."/>
            <person name="Echele G."/>
            <person name="Lee C.C."/>
        </authorList>
    </citation>
    <scope>NUCLEOTIDE SEQUENCE [LARGE SCALE GENOMIC DNA]</scope>
    <source>
        <strain evidence="2 3">CGMCC 1.12672</strain>
    </source>
</reference>
<organism evidence="2 3">
    <name type="scientific">Sphingomonas guangdongensis</name>
    <dbReference type="NCBI Taxonomy" id="1141890"/>
    <lineage>
        <taxon>Bacteria</taxon>
        <taxon>Pseudomonadati</taxon>
        <taxon>Pseudomonadota</taxon>
        <taxon>Alphaproteobacteria</taxon>
        <taxon>Sphingomonadales</taxon>
        <taxon>Sphingomonadaceae</taxon>
        <taxon>Sphingomonas</taxon>
    </lineage>
</organism>
<evidence type="ECO:0000256" key="1">
    <source>
        <dbReference type="SAM" id="Phobius"/>
    </source>
</evidence>
<protein>
    <submittedName>
        <fullName evidence="2">Uncharacterized protein</fullName>
    </submittedName>
</protein>
<accession>A0A285QGN7</accession>
<sequence>MSWLGRAWRWQTDSPWVWVPLWIFAIALWGGFLI</sequence>
<proteinExistence type="predicted"/>
<name>A0A285QGN7_9SPHN</name>
<evidence type="ECO:0000313" key="2">
    <source>
        <dbReference type="EMBL" id="SOB80668.1"/>
    </source>
</evidence>